<dbReference type="InterPro" id="IPR035985">
    <property type="entry name" value="Ubiquitin-activating_enz"/>
</dbReference>
<keyword evidence="3" id="KW-1185">Reference proteome</keyword>
<dbReference type="EMBL" id="JBHUPD010000001">
    <property type="protein sequence ID" value="MFD2871952.1"/>
    <property type="molecule type" value="Genomic_DNA"/>
</dbReference>
<proteinExistence type="predicted"/>
<sequence>MKARKNKTIKPAVHIVQKELLQPYNPVSINLIGAGGTGGQVLTALARMNHALTALGHAGLSVRVFDDDKIDDANLGRQLFTTAEIGLYKSVALINRVNRFFGTNWKAETVRYEKEQLKDKDVASAVITISCVDTVQARFNIAEVLKYLSKNYGGRNHVQYWMDFGNSRTSGQVILSTLEKIKQPSSEIYKPIDNLPLVTDEFKELLYSSEQADNIPSCSLAEALTKQDLFINSALANCGASLLWQLFREGILFNRGFFLNLADFRTQPLKVA</sequence>
<dbReference type="PANTHER" id="PTHR10953:SF247">
    <property type="entry name" value="SLL6053 PROTEIN"/>
    <property type="match status" value="1"/>
</dbReference>
<protein>
    <submittedName>
        <fullName evidence="2">PRTRC system ThiF family protein</fullName>
    </submittedName>
</protein>
<name>A0ABW5YAY7_9SPHI</name>
<dbReference type="InterPro" id="IPR022500">
    <property type="entry name" value="PRTRC_ThiF"/>
</dbReference>
<comment type="caution">
    <text evidence="2">The sequence shown here is derived from an EMBL/GenBank/DDBJ whole genome shotgun (WGS) entry which is preliminary data.</text>
</comment>
<dbReference type="SUPFAM" id="SSF69572">
    <property type="entry name" value="Activating enzymes of the ubiquitin-like proteins"/>
    <property type="match status" value="1"/>
</dbReference>
<evidence type="ECO:0000313" key="3">
    <source>
        <dbReference type="Proteomes" id="UP001597557"/>
    </source>
</evidence>
<dbReference type="Proteomes" id="UP001597557">
    <property type="component" value="Unassembled WGS sequence"/>
</dbReference>
<dbReference type="CDD" id="cd01483">
    <property type="entry name" value="E1_enzyme_family"/>
    <property type="match status" value="1"/>
</dbReference>
<dbReference type="PANTHER" id="PTHR10953">
    <property type="entry name" value="UBIQUITIN-ACTIVATING ENZYME E1"/>
    <property type="match status" value="1"/>
</dbReference>
<accession>A0ABW5YAY7</accession>
<gene>
    <name evidence="2" type="ORF">ACFS5N_05700</name>
</gene>
<dbReference type="RefSeq" id="WP_377183137.1">
    <property type="nucleotide sequence ID" value="NZ_JBHUPD010000001.1"/>
</dbReference>
<evidence type="ECO:0000259" key="1">
    <source>
        <dbReference type="Pfam" id="PF00899"/>
    </source>
</evidence>
<feature type="domain" description="THIF-type NAD/FAD binding fold" evidence="1">
    <location>
        <begin position="16"/>
        <end position="191"/>
    </location>
</feature>
<dbReference type="Pfam" id="PF00899">
    <property type="entry name" value="ThiF"/>
    <property type="match status" value="1"/>
</dbReference>
<reference evidence="3" key="1">
    <citation type="journal article" date="2019" name="Int. J. Syst. Evol. Microbiol.">
        <title>The Global Catalogue of Microorganisms (GCM) 10K type strain sequencing project: providing services to taxonomists for standard genome sequencing and annotation.</title>
        <authorList>
            <consortium name="The Broad Institute Genomics Platform"/>
            <consortium name="The Broad Institute Genome Sequencing Center for Infectious Disease"/>
            <person name="Wu L."/>
            <person name="Ma J."/>
        </authorList>
    </citation>
    <scope>NUCLEOTIDE SEQUENCE [LARGE SCALE GENOMIC DNA]</scope>
    <source>
        <strain evidence="3">KCTC 22437</strain>
    </source>
</reference>
<dbReference type="InterPro" id="IPR000594">
    <property type="entry name" value="ThiF_NAD_FAD-bd"/>
</dbReference>
<evidence type="ECO:0000313" key="2">
    <source>
        <dbReference type="EMBL" id="MFD2871952.1"/>
    </source>
</evidence>
<organism evidence="2 3">
    <name type="scientific">Mucilaginibacter ximonensis</name>
    <dbReference type="NCBI Taxonomy" id="538021"/>
    <lineage>
        <taxon>Bacteria</taxon>
        <taxon>Pseudomonadati</taxon>
        <taxon>Bacteroidota</taxon>
        <taxon>Sphingobacteriia</taxon>
        <taxon>Sphingobacteriales</taxon>
        <taxon>Sphingobacteriaceae</taxon>
        <taxon>Mucilaginibacter</taxon>
    </lineage>
</organism>
<dbReference type="InterPro" id="IPR045886">
    <property type="entry name" value="ThiF/MoeB/HesA"/>
</dbReference>
<dbReference type="NCBIfam" id="TIGR03736">
    <property type="entry name" value="PRTRC_ThiF"/>
    <property type="match status" value="1"/>
</dbReference>
<dbReference type="Gene3D" id="3.40.50.720">
    <property type="entry name" value="NAD(P)-binding Rossmann-like Domain"/>
    <property type="match status" value="1"/>
</dbReference>